<dbReference type="NCBIfam" id="TIGR01009">
    <property type="entry name" value="rpsC_bact"/>
    <property type="match status" value="1"/>
</dbReference>
<dbReference type="GO" id="GO:0006412">
    <property type="term" value="P:translation"/>
    <property type="evidence" value="ECO:0007669"/>
    <property type="project" value="InterPro"/>
</dbReference>
<dbReference type="CDD" id="cd02412">
    <property type="entry name" value="KH-II_30S_S3"/>
    <property type="match status" value="1"/>
</dbReference>
<dbReference type="Gene3D" id="3.30.300.20">
    <property type="match status" value="1"/>
</dbReference>
<keyword evidence="5" id="KW-0687">Ribonucleoprotein</keyword>
<reference evidence="7" key="1">
    <citation type="submission" date="2018-05" db="EMBL/GenBank/DDBJ databases">
        <authorList>
            <person name="Lanie J.A."/>
            <person name="Ng W.-L."/>
            <person name="Kazmierczak K.M."/>
            <person name="Andrzejewski T.M."/>
            <person name="Davidsen T.M."/>
            <person name="Wayne K.J."/>
            <person name="Tettelin H."/>
            <person name="Glass J.I."/>
            <person name="Rusch D."/>
            <person name="Podicherti R."/>
            <person name="Tsui H.-C.T."/>
            <person name="Winkler M.E."/>
        </authorList>
    </citation>
    <scope>NUCLEOTIDE SEQUENCE</scope>
</reference>
<evidence type="ECO:0000256" key="2">
    <source>
        <dbReference type="ARBA" id="ARBA00022730"/>
    </source>
</evidence>
<organism evidence="7">
    <name type="scientific">marine metagenome</name>
    <dbReference type="NCBI Taxonomy" id="408172"/>
    <lineage>
        <taxon>unclassified sequences</taxon>
        <taxon>metagenomes</taxon>
        <taxon>ecological metagenomes</taxon>
    </lineage>
</organism>
<dbReference type="InterPro" id="IPR004087">
    <property type="entry name" value="KH_dom"/>
</dbReference>
<dbReference type="SMART" id="SM00322">
    <property type="entry name" value="KH"/>
    <property type="match status" value="1"/>
</dbReference>
<keyword evidence="2" id="KW-0699">rRNA-binding</keyword>
<dbReference type="HAMAP" id="MF_01309_B">
    <property type="entry name" value="Ribosomal_uS3_B"/>
    <property type="match status" value="1"/>
</dbReference>
<dbReference type="PANTHER" id="PTHR11760:SF19">
    <property type="entry name" value="SMALL RIBOSOMAL SUBUNIT PROTEIN US3C"/>
    <property type="match status" value="1"/>
</dbReference>
<evidence type="ECO:0000256" key="5">
    <source>
        <dbReference type="ARBA" id="ARBA00023274"/>
    </source>
</evidence>
<evidence type="ECO:0000313" key="7">
    <source>
        <dbReference type="EMBL" id="SVB59076.1"/>
    </source>
</evidence>
<dbReference type="InterPro" id="IPR001351">
    <property type="entry name" value="Ribosomal_uS3_C"/>
</dbReference>
<evidence type="ECO:0000256" key="1">
    <source>
        <dbReference type="ARBA" id="ARBA00010761"/>
    </source>
</evidence>
<dbReference type="InterPro" id="IPR009019">
    <property type="entry name" value="KH_sf_prok-type"/>
</dbReference>
<dbReference type="PROSITE" id="PS50823">
    <property type="entry name" value="KH_TYPE_2"/>
    <property type="match status" value="1"/>
</dbReference>
<dbReference type="GO" id="GO:0019843">
    <property type="term" value="F:rRNA binding"/>
    <property type="evidence" value="ECO:0007669"/>
    <property type="project" value="UniProtKB-KW"/>
</dbReference>
<comment type="similarity">
    <text evidence="1">Belongs to the universal ribosomal protein uS3 family.</text>
</comment>
<proteinExistence type="inferred from homology"/>
<dbReference type="InterPro" id="IPR015946">
    <property type="entry name" value="KH_dom-like_a/b"/>
</dbReference>
<dbReference type="InterPro" id="IPR036419">
    <property type="entry name" value="Ribosomal_S3_C_sf"/>
</dbReference>
<name>A0A382F7Q0_9ZZZZ</name>
<dbReference type="InterPro" id="IPR018280">
    <property type="entry name" value="Ribosomal_uS3_CS"/>
</dbReference>
<protein>
    <recommendedName>
        <fullName evidence="6">KH type-2 domain-containing protein</fullName>
    </recommendedName>
</protein>
<dbReference type="InterPro" id="IPR005704">
    <property type="entry name" value="Ribosomal_uS3_bac-typ"/>
</dbReference>
<dbReference type="EMBL" id="UINC01048491">
    <property type="protein sequence ID" value="SVB59076.1"/>
    <property type="molecule type" value="Genomic_DNA"/>
</dbReference>
<dbReference type="FunFam" id="3.30.300.20:FF:000001">
    <property type="entry name" value="30S ribosomal protein S3"/>
    <property type="match status" value="1"/>
</dbReference>
<dbReference type="SUPFAM" id="SSF54814">
    <property type="entry name" value="Prokaryotic type KH domain (KH-domain type II)"/>
    <property type="match status" value="1"/>
</dbReference>
<sequence>VGQKTHPIGFRLGVIKTWQSKWYSDKNMADLLQEDLMIRRYVKSRLSRAGISRVEIERSGPKKVTIAIHTARPGIVIGRKGAEVDKLKDELQHLTSKDVYINIQEIRRPELDAQLIADSISRQLVGRVNFRRAMKKSITSAMRMGAEGIKIMCSGRLGGAEMARREEFQDGRVPLHTLRADIDYARSTAHTTYGCVGVKVWICKGEVLGDEEDANQQPRETSPSQAVSS</sequence>
<dbReference type="PROSITE" id="PS00548">
    <property type="entry name" value="RIBOSOMAL_S3"/>
    <property type="match status" value="1"/>
</dbReference>
<accession>A0A382F7Q0</accession>
<feature type="non-terminal residue" evidence="7">
    <location>
        <position position="1"/>
    </location>
</feature>
<dbReference type="GO" id="GO:0022627">
    <property type="term" value="C:cytosolic small ribosomal subunit"/>
    <property type="evidence" value="ECO:0007669"/>
    <property type="project" value="TreeGrafter"/>
</dbReference>
<dbReference type="Pfam" id="PF00189">
    <property type="entry name" value="Ribosomal_S3_C"/>
    <property type="match status" value="1"/>
</dbReference>
<gene>
    <name evidence="7" type="ORF">METZ01_LOCUS211930</name>
</gene>
<dbReference type="SUPFAM" id="SSF54821">
    <property type="entry name" value="Ribosomal protein S3 C-terminal domain"/>
    <property type="match status" value="1"/>
</dbReference>
<feature type="domain" description="KH type-2" evidence="6">
    <location>
        <begin position="38"/>
        <end position="107"/>
    </location>
</feature>
<keyword evidence="3" id="KW-0694">RNA-binding</keyword>
<dbReference type="InterPro" id="IPR057258">
    <property type="entry name" value="Ribosomal_uS3"/>
</dbReference>
<dbReference type="AlphaFoldDB" id="A0A382F7Q0"/>
<dbReference type="Pfam" id="PF07650">
    <property type="entry name" value="KH_2"/>
    <property type="match status" value="1"/>
</dbReference>
<evidence type="ECO:0000256" key="4">
    <source>
        <dbReference type="ARBA" id="ARBA00022980"/>
    </source>
</evidence>
<dbReference type="GO" id="GO:0003735">
    <property type="term" value="F:structural constituent of ribosome"/>
    <property type="evidence" value="ECO:0007669"/>
    <property type="project" value="InterPro"/>
</dbReference>
<dbReference type="InterPro" id="IPR004044">
    <property type="entry name" value="KH_dom_type_2"/>
</dbReference>
<keyword evidence="4" id="KW-0689">Ribosomal protein</keyword>
<evidence type="ECO:0000259" key="6">
    <source>
        <dbReference type="PROSITE" id="PS50823"/>
    </source>
</evidence>
<dbReference type="PANTHER" id="PTHR11760">
    <property type="entry name" value="30S/40S RIBOSOMAL PROTEIN S3"/>
    <property type="match status" value="1"/>
</dbReference>
<dbReference type="Gene3D" id="3.30.1140.32">
    <property type="entry name" value="Ribosomal protein S3, C-terminal domain"/>
    <property type="match status" value="1"/>
</dbReference>
<evidence type="ECO:0000256" key="3">
    <source>
        <dbReference type="ARBA" id="ARBA00022884"/>
    </source>
</evidence>